<feature type="transmembrane region" description="Helical" evidence="5">
    <location>
        <begin position="341"/>
        <end position="362"/>
    </location>
</feature>
<protein>
    <submittedName>
        <fullName evidence="7">MFS transporter, ACS family, D-galactonate transporter</fullName>
    </submittedName>
</protein>
<feature type="transmembrane region" description="Helical" evidence="5">
    <location>
        <begin position="24"/>
        <end position="41"/>
    </location>
</feature>
<dbReference type="InterPro" id="IPR011701">
    <property type="entry name" value="MFS"/>
</dbReference>
<evidence type="ECO:0000256" key="2">
    <source>
        <dbReference type="ARBA" id="ARBA00022692"/>
    </source>
</evidence>
<evidence type="ECO:0000256" key="5">
    <source>
        <dbReference type="SAM" id="Phobius"/>
    </source>
</evidence>
<dbReference type="PANTHER" id="PTHR11662:SF399">
    <property type="entry name" value="FI19708P1-RELATED"/>
    <property type="match status" value="1"/>
</dbReference>
<dbReference type="STRING" id="1770053.SAMN05216551_102227"/>
<feature type="transmembrane region" description="Helical" evidence="5">
    <location>
        <begin position="374"/>
        <end position="402"/>
    </location>
</feature>
<evidence type="ECO:0000256" key="1">
    <source>
        <dbReference type="ARBA" id="ARBA00004141"/>
    </source>
</evidence>
<accession>A0A1H2PKR4</accession>
<feature type="transmembrane region" description="Helical" evidence="5">
    <location>
        <begin position="154"/>
        <end position="177"/>
    </location>
</feature>
<dbReference type="OrthoDB" id="8596007at2"/>
<dbReference type="AlphaFoldDB" id="A0A1H2PKR4"/>
<evidence type="ECO:0000313" key="8">
    <source>
        <dbReference type="Proteomes" id="UP000243719"/>
    </source>
</evidence>
<evidence type="ECO:0000313" key="7">
    <source>
        <dbReference type="EMBL" id="SDV47053.1"/>
    </source>
</evidence>
<comment type="subcellular location">
    <subcellularLocation>
        <location evidence="1">Membrane</location>
        <topology evidence="1">Multi-pass membrane protein</topology>
    </subcellularLocation>
</comment>
<dbReference type="PANTHER" id="PTHR11662">
    <property type="entry name" value="SOLUTE CARRIER FAMILY 17"/>
    <property type="match status" value="1"/>
</dbReference>
<evidence type="ECO:0000259" key="6">
    <source>
        <dbReference type="PROSITE" id="PS50850"/>
    </source>
</evidence>
<evidence type="ECO:0000256" key="4">
    <source>
        <dbReference type="ARBA" id="ARBA00023136"/>
    </source>
</evidence>
<evidence type="ECO:0000256" key="3">
    <source>
        <dbReference type="ARBA" id="ARBA00022989"/>
    </source>
</evidence>
<feature type="transmembrane region" description="Helical" evidence="5">
    <location>
        <begin position="283"/>
        <end position="303"/>
    </location>
</feature>
<dbReference type="GO" id="GO:0022857">
    <property type="term" value="F:transmembrane transporter activity"/>
    <property type="evidence" value="ECO:0007669"/>
    <property type="project" value="InterPro"/>
</dbReference>
<reference evidence="8" key="1">
    <citation type="submission" date="2016-09" db="EMBL/GenBank/DDBJ databases">
        <authorList>
            <person name="Varghese N."/>
            <person name="Submissions S."/>
        </authorList>
    </citation>
    <scope>NUCLEOTIDE SEQUENCE [LARGE SCALE GENOMIC DNA]</scope>
    <source>
        <strain evidence="8">JS23</strain>
    </source>
</reference>
<name>A0A1H2PKR4_9BURK</name>
<dbReference type="GO" id="GO:0016020">
    <property type="term" value="C:membrane"/>
    <property type="evidence" value="ECO:0007669"/>
    <property type="project" value="UniProtKB-SubCell"/>
</dbReference>
<keyword evidence="3 5" id="KW-1133">Transmembrane helix</keyword>
<dbReference type="Gene3D" id="1.20.1250.20">
    <property type="entry name" value="MFS general substrate transporter like domains"/>
    <property type="match status" value="2"/>
</dbReference>
<dbReference type="RefSeq" id="WP_091905142.1">
    <property type="nucleotide sequence ID" value="NZ_FNLO01000002.1"/>
</dbReference>
<feature type="transmembrane region" description="Helical" evidence="5">
    <location>
        <begin position="315"/>
        <end position="335"/>
    </location>
</feature>
<feature type="transmembrane region" description="Helical" evidence="5">
    <location>
        <begin position="408"/>
        <end position="429"/>
    </location>
</feature>
<feature type="transmembrane region" description="Helical" evidence="5">
    <location>
        <begin position="183"/>
        <end position="203"/>
    </location>
</feature>
<dbReference type="Pfam" id="PF07690">
    <property type="entry name" value="MFS_1"/>
    <property type="match status" value="1"/>
</dbReference>
<dbReference type="SUPFAM" id="SSF103473">
    <property type="entry name" value="MFS general substrate transporter"/>
    <property type="match status" value="1"/>
</dbReference>
<dbReference type="Proteomes" id="UP000243719">
    <property type="component" value="Unassembled WGS sequence"/>
</dbReference>
<keyword evidence="2 5" id="KW-0812">Transmembrane</keyword>
<feature type="transmembrane region" description="Helical" evidence="5">
    <location>
        <begin position="62"/>
        <end position="80"/>
    </location>
</feature>
<dbReference type="InterPro" id="IPR050382">
    <property type="entry name" value="MFS_Na/Anion_cotransporter"/>
</dbReference>
<gene>
    <name evidence="7" type="ORF">SAMN05216551_102227</name>
</gene>
<feature type="transmembrane region" description="Helical" evidence="5">
    <location>
        <begin position="100"/>
        <end position="121"/>
    </location>
</feature>
<proteinExistence type="predicted"/>
<keyword evidence="8" id="KW-1185">Reference proteome</keyword>
<sequence length="431" mass="45679">MKAGSRQEVAGAGVRLATFSGKSIRWYVFAGIFAIVVINFIDRTALSIAMPSIAKEFGLSPVMQGLILSGFFWSYALMQIPGGWLLDRFGARATVTASTVGWGLFQTLAAFATGGISLLLCRIGLGAFESPLFPAGAKLSAAWLPPQERGRGAVIMDCGAPLGAAIGGAVIAGLITLFDSWRIAFVVAGVATVLFGFAAWRYLRDTPAQHKTISPEELAFIEGTPLHGTPAQAREAEPKINRRSVAAILIGRMSWAMINFGMLTWGPSYLAQARHLNLRELGGATFIMFGAGMLGSLCSGFLADMLQRQGVRRSVAYKSLLGISGIGLALAFWALTRVSDVVGAVALLTATQFFLWFGSLYWSLPALLAPKERVGLVGSLMNFAGSASGIAIPIIAGFILQATGTYEAVILFFSACAAVYVLATMTISLRN</sequence>
<dbReference type="CDD" id="cd17319">
    <property type="entry name" value="MFS_ExuT_GudP_like"/>
    <property type="match status" value="1"/>
</dbReference>
<dbReference type="EMBL" id="FNLO01000002">
    <property type="protein sequence ID" value="SDV47053.1"/>
    <property type="molecule type" value="Genomic_DNA"/>
</dbReference>
<keyword evidence="4 5" id="KW-0472">Membrane</keyword>
<dbReference type="PROSITE" id="PS50850">
    <property type="entry name" value="MFS"/>
    <property type="match status" value="1"/>
</dbReference>
<dbReference type="InterPro" id="IPR020846">
    <property type="entry name" value="MFS_dom"/>
</dbReference>
<feature type="transmembrane region" description="Helical" evidence="5">
    <location>
        <begin position="244"/>
        <end position="263"/>
    </location>
</feature>
<feature type="domain" description="Major facilitator superfamily (MFS) profile" evidence="6">
    <location>
        <begin position="28"/>
        <end position="431"/>
    </location>
</feature>
<organism evidence="7 8">
    <name type="scientific">Chitinasiproducens palmae</name>
    <dbReference type="NCBI Taxonomy" id="1770053"/>
    <lineage>
        <taxon>Bacteria</taxon>
        <taxon>Pseudomonadati</taxon>
        <taxon>Pseudomonadota</taxon>
        <taxon>Betaproteobacteria</taxon>
        <taxon>Burkholderiales</taxon>
        <taxon>Burkholderiaceae</taxon>
        <taxon>Chitinasiproducens</taxon>
    </lineage>
</organism>
<dbReference type="InterPro" id="IPR036259">
    <property type="entry name" value="MFS_trans_sf"/>
</dbReference>